<sequence>MGSSSSQPEPQSSFFSMSTPEADLEHQSLQTQMQRQHRQPAMSGCCTGGRKAHKEAVNSNASRLHIAADSSVAATHVGILALFFSAFVVTGCTCFFFVSCFGVPRLTQ</sequence>
<keyword evidence="2" id="KW-0812">Transmembrane</keyword>
<feature type="transmembrane region" description="Helical" evidence="2">
    <location>
        <begin position="79"/>
        <end position="103"/>
    </location>
</feature>
<keyword evidence="2" id="KW-0472">Membrane</keyword>
<dbReference type="Proteomes" id="UP000654075">
    <property type="component" value="Unassembled WGS sequence"/>
</dbReference>
<evidence type="ECO:0000256" key="1">
    <source>
        <dbReference type="SAM" id="MobiDB-lite"/>
    </source>
</evidence>
<reference evidence="3" key="1">
    <citation type="submission" date="2021-02" db="EMBL/GenBank/DDBJ databases">
        <authorList>
            <person name="Dougan E. K."/>
            <person name="Rhodes N."/>
            <person name="Thang M."/>
            <person name="Chan C."/>
        </authorList>
    </citation>
    <scope>NUCLEOTIDE SEQUENCE</scope>
</reference>
<evidence type="ECO:0000313" key="3">
    <source>
        <dbReference type="EMBL" id="CAE8637968.1"/>
    </source>
</evidence>
<feature type="region of interest" description="Disordered" evidence="1">
    <location>
        <begin position="24"/>
        <end position="50"/>
    </location>
</feature>
<proteinExistence type="predicted"/>
<evidence type="ECO:0000313" key="4">
    <source>
        <dbReference type="Proteomes" id="UP000654075"/>
    </source>
</evidence>
<name>A0A813HHP9_POLGL</name>
<comment type="caution">
    <text evidence="3">The sequence shown here is derived from an EMBL/GenBank/DDBJ whole genome shotgun (WGS) entry which is preliminary data.</text>
</comment>
<dbReference type="AlphaFoldDB" id="A0A813HHP9"/>
<keyword evidence="4" id="KW-1185">Reference proteome</keyword>
<organism evidence="3 4">
    <name type="scientific">Polarella glacialis</name>
    <name type="common">Dinoflagellate</name>
    <dbReference type="NCBI Taxonomy" id="89957"/>
    <lineage>
        <taxon>Eukaryota</taxon>
        <taxon>Sar</taxon>
        <taxon>Alveolata</taxon>
        <taxon>Dinophyceae</taxon>
        <taxon>Suessiales</taxon>
        <taxon>Suessiaceae</taxon>
        <taxon>Polarella</taxon>
    </lineage>
</organism>
<evidence type="ECO:0000256" key="2">
    <source>
        <dbReference type="SAM" id="Phobius"/>
    </source>
</evidence>
<gene>
    <name evidence="3" type="ORF">PGLA1383_LOCUS53271</name>
</gene>
<dbReference type="EMBL" id="CAJNNV010031819">
    <property type="protein sequence ID" value="CAE8637968.1"/>
    <property type="molecule type" value="Genomic_DNA"/>
</dbReference>
<accession>A0A813HHP9</accession>
<keyword evidence="2" id="KW-1133">Transmembrane helix</keyword>
<protein>
    <submittedName>
        <fullName evidence="3">Uncharacterized protein</fullName>
    </submittedName>
</protein>